<dbReference type="AlphaFoldDB" id="A0A419R6B7"/>
<keyword evidence="1" id="KW-0472">Membrane</keyword>
<organism evidence="2 3">
    <name type="scientific">Tsuneonella suprasediminis</name>
    <dbReference type="NCBI Taxonomy" id="2306996"/>
    <lineage>
        <taxon>Bacteria</taxon>
        <taxon>Pseudomonadati</taxon>
        <taxon>Pseudomonadota</taxon>
        <taxon>Alphaproteobacteria</taxon>
        <taxon>Sphingomonadales</taxon>
        <taxon>Erythrobacteraceae</taxon>
        <taxon>Tsuneonella</taxon>
    </lineage>
</organism>
<evidence type="ECO:0008006" key="4">
    <source>
        <dbReference type="Google" id="ProtNLM"/>
    </source>
</evidence>
<feature type="transmembrane region" description="Helical" evidence="1">
    <location>
        <begin position="16"/>
        <end position="37"/>
    </location>
</feature>
<gene>
    <name evidence="2" type="ORF">D6858_01055</name>
</gene>
<keyword evidence="1" id="KW-0812">Transmembrane</keyword>
<evidence type="ECO:0000313" key="2">
    <source>
        <dbReference type="EMBL" id="RJX71344.1"/>
    </source>
</evidence>
<name>A0A419R6B7_9SPHN</name>
<keyword evidence="1" id="KW-1133">Transmembrane helix</keyword>
<reference evidence="2 3" key="1">
    <citation type="submission" date="2018-09" db="EMBL/GenBank/DDBJ databases">
        <title>Altererythrobacter sp.Ery1 and Ery12, the genome sequencing of novel strains in genus Alterythrobacter.</title>
        <authorList>
            <person name="Cheng H."/>
            <person name="Wu Y.-H."/>
            <person name="Fang C."/>
            <person name="Xu X.-W."/>
        </authorList>
    </citation>
    <scope>NUCLEOTIDE SEQUENCE [LARGE SCALE GENOMIC DNA]</scope>
    <source>
        <strain evidence="2 3">Ery12</strain>
    </source>
</reference>
<dbReference type="Proteomes" id="UP000284322">
    <property type="component" value="Unassembled WGS sequence"/>
</dbReference>
<evidence type="ECO:0000256" key="1">
    <source>
        <dbReference type="SAM" id="Phobius"/>
    </source>
</evidence>
<sequence>MASDDHRLRYERKFPLWIRLFLLPWSLFCIPFIHFYVGNARLIDWADPPIFGGIVATFGFLILPLGFSGMILWFALFGDAVDLTLDARSGKVTLQRRSLFRNRSTRYSLAGLQIYKVELEADHPVYDAAIVTLRMPDGVKVRIGAFFRDEEAVALVDKIGKFIAAATAKSDSRVPASPR</sequence>
<evidence type="ECO:0000313" key="3">
    <source>
        <dbReference type="Proteomes" id="UP000284322"/>
    </source>
</evidence>
<dbReference type="OrthoDB" id="7605256at2"/>
<dbReference type="EMBL" id="RAHJ01000003">
    <property type="protein sequence ID" value="RJX71344.1"/>
    <property type="molecule type" value="Genomic_DNA"/>
</dbReference>
<feature type="transmembrane region" description="Helical" evidence="1">
    <location>
        <begin position="49"/>
        <end position="76"/>
    </location>
</feature>
<protein>
    <recommendedName>
        <fullName evidence="4">DUF304 domain-containing protein</fullName>
    </recommendedName>
</protein>
<keyword evidence="3" id="KW-1185">Reference proteome</keyword>
<comment type="caution">
    <text evidence="2">The sequence shown here is derived from an EMBL/GenBank/DDBJ whole genome shotgun (WGS) entry which is preliminary data.</text>
</comment>
<proteinExistence type="predicted"/>
<accession>A0A419R6B7</accession>